<keyword evidence="2" id="KW-0441">Lipid A biosynthesis</keyword>
<protein>
    <submittedName>
        <fullName evidence="7">UDP-3-O-(3-hydroxymyristoyl)glucosamine N-acyltransferase</fullName>
    </submittedName>
</protein>
<keyword evidence="1" id="KW-0444">Lipid biosynthesis</keyword>
<keyword evidence="3 6" id="KW-0808">Transferase</keyword>
<proteinExistence type="predicted"/>
<name>A0A7D7LNK3_9FLAO</name>
<dbReference type="PANTHER" id="PTHR43378:SF2">
    <property type="entry name" value="UDP-3-O-ACYLGLUCOSAMINE N-ACYLTRANSFERASE 1, MITOCHONDRIAL-RELATED"/>
    <property type="match status" value="1"/>
</dbReference>
<evidence type="ECO:0000256" key="1">
    <source>
        <dbReference type="ARBA" id="ARBA00022516"/>
    </source>
</evidence>
<dbReference type="Gene3D" id="2.160.10.10">
    <property type="entry name" value="Hexapeptide repeat proteins"/>
    <property type="match status" value="1"/>
</dbReference>
<dbReference type="AlphaFoldDB" id="A0A7D7LNK3"/>
<organism evidence="7 8">
    <name type="scientific">Marnyiella aurantia</name>
    <dbReference type="NCBI Taxonomy" id="2758037"/>
    <lineage>
        <taxon>Bacteria</taxon>
        <taxon>Pseudomonadati</taxon>
        <taxon>Bacteroidota</taxon>
        <taxon>Flavobacteriia</taxon>
        <taxon>Flavobacteriales</taxon>
        <taxon>Weeksellaceae</taxon>
        <taxon>Marnyiella</taxon>
    </lineage>
</organism>
<dbReference type="GO" id="GO:0016410">
    <property type="term" value="F:N-acyltransferase activity"/>
    <property type="evidence" value="ECO:0007669"/>
    <property type="project" value="InterPro"/>
</dbReference>
<evidence type="ECO:0000256" key="5">
    <source>
        <dbReference type="ARBA" id="ARBA00023315"/>
    </source>
</evidence>
<evidence type="ECO:0000256" key="3">
    <source>
        <dbReference type="ARBA" id="ARBA00022679"/>
    </source>
</evidence>
<dbReference type="Gene3D" id="3.40.1390.10">
    <property type="entry name" value="MurE/MurF, N-terminal domain"/>
    <property type="match status" value="1"/>
</dbReference>
<dbReference type="GO" id="GO:0016020">
    <property type="term" value="C:membrane"/>
    <property type="evidence" value="ECO:0007669"/>
    <property type="project" value="GOC"/>
</dbReference>
<dbReference type="EMBL" id="JACEUX010000003">
    <property type="protein sequence ID" value="MBA5247446.1"/>
    <property type="molecule type" value="Genomic_DNA"/>
</dbReference>
<reference evidence="6" key="3">
    <citation type="submission" date="2020-07" db="EMBL/GenBank/DDBJ databases">
        <authorList>
            <person name="Yang C."/>
        </authorList>
    </citation>
    <scope>NUCLEOTIDE SEQUENCE</scope>
    <source>
        <strain evidence="6">Cx-624</strain>
    </source>
</reference>
<evidence type="ECO:0000313" key="8">
    <source>
        <dbReference type="Proteomes" id="UP000515349"/>
    </source>
</evidence>
<dbReference type="EMBL" id="CP059472">
    <property type="protein sequence ID" value="QMS99202.1"/>
    <property type="molecule type" value="Genomic_DNA"/>
</dbReference>
<evidence type="ECO:0000313" key="7">
    <source>
        <dbReference type="EMBL" id="QMS99202.1"/>
    </source>
</evidence>
<dbReference type="KEGG" id="cbau:H1R16_04125"/>
<reference evidence="9" key="2">
    <citation type="submission" date="2020-07" db="EMBL/GenBank/DDBJ databases">
        <title>Flavobacterium sp. xlx-214.</title>
        <authorList>
            <person name="Yang C."/>
        </authorList>
    </citation>
    <scope>NUCLEOTIDE SEQUENCE [LARGE SCALE GENOMIC DNA]</scope>
    <source>
        <strain evidence="9">CX-624</strain>
    </source>
</reference>
<evidence type="ECO:0000313" key="9">
    <source>
        <dbReference type="Proteomes" id="UP000539710"/>
    </source>
</evidence>
<evidence type="ECO:0000256" key="4">
    <source>
        <dbReference type="ARBA" id="ARBA00023098"/>
    </source>
</evidence>
<sequence>MTVKKISLEQILNALQAVSPTVHGPVEDVFADHIADPKKTTATTLDWVNSIKTNKQEIAEGTPAKVILADAEVVYSDAMKAAGKTLIIVPNPKMAFSLVANEFFVEKEEPGIHPTAVIHPEAEIGPDVYIGPYVHIGKAKIGKGTVISAYVRIYDKVTIGENCFFKEGAVIGGAGFGYEKDSQGNRFRFPQIGGVIIGNYVEVGGNTCIDRGALSDTVIGDHTKIDNLCHISHNVDLGRNVMVIACSEISGSCVLGDDVWVGPNTSIRDHRKVGAGALLGMGSVVVKDVPADEVWTGNPAKLLNR</sequence>
<keyword evidence="5 6" id="KW-0012">Acyltransferase</keyword>
<dbReference type="InterPro" id="IPR001451">
    <property type="entry name" value="Hexapep"/>
</dbReference>
<dbReference type="Proteomes" id="UP000539710">
    <property type="component" value="Unassembled WGS sequence"/>
</dbReference>
<gene>
    <name evidence="7" type="ORF">H1R16_04125</name>
    <name evidence="6" type="ORF">H2507_09715</name>
</gene>
<dbReference type="Pfam" id="PF00132">
    <property type="entry name" value="Hexapep"/>
    <property type="match status" value="2"/>
</dbReference>
<dbReference type="GO" id="GO:0009245">
    <property type="term" value="P:lipid A biosynthetic process"/>
    <property type="evidence" value="ECO:0007669"/>
    <property type="project" value="UniProtKB-KW"/>
</dbReference>
<evidence type="ECO:0000256" key="2">
    <source>
        <dbReference type="ARBA" id="ARBA00022556"/>
    </source>
</evidence>
<keyword evidence="9" id="KW-1185">Reference proteome</keyword>
<dbReference type="PANTHER" id="PTHR43378">
    <property type="entry name" value="UDP-3-O-ACYLGLUCOSAMINE N-ACYLTRANSFERASE"/>
    <property type="match status" value="1"/>
</dbReference>
<dbReference type="Proteomes" id="UP000515349">
    <property type="component" value="Chromosome"/>
</dbReference>
<dbReference type="InterPro" id="IPR011004">
    <property type="entry name" value="Trimer_LpxA-like_sf"/>
</dbReference>
<evidence type="ECO:0000313" key="6">
    <source>
        <dbReference type="EMBL" id="MBA5247446.1"/>
    </source>
</evidence>
<dbReference type="RefSeq" id="WP_181887547.1">
    <property type="nucleotide sequence ID" value="NZ_CP059472.1"/>
</dbReference>
<dbReference type="SUPFAM" id="SSF51161">
    <property type="entry name" value="Trimeric LpxA-like enzymes"/>
    <property type="match status" value="1"/>
</dbReference>
<dbReference type="InterPro" id="IPR007691">
    <property type="entry name" value="LpxD"/>
</dbReference>
<keyword evidence="4" id="KW-0443">Lipid metabolism</keyword>
<reference evidence="7 8" key="1">
    <citation type="submission" date="2020-07" db="EMBL/GenBank/DDBJ databases">
        <title>Chryseobacterium sp.cx-624.</title>
        <authorList>
            <person name="Yang C."/>
        </authorList>
    </citation>
    <scope>NUCLEOTIDE SEQUENCE [LARGE SCALE GENOMIC DNA]</scope>
    <source>
        <strain evidence="7">Cx-624</strain>
        <strain evidence="8">cx-624</strain>
    </source>
</reference>
<dbReference type="CDD" id="cd03352">
    <property type="entry name" value="LbH_LpxD"/>
    <property type="match status" value="1"/>
</dbReference>
<accession>A0A7D7LNK3</accession>